<dbReference type="KEGG" id="mcu:HMPREF0573_10429"/>
<dbReference type="InterPro" id="IPR003732">
    <property type="entry name" value="Daa-tRNA_deacyls_DTD"/>
</dbReference>
<dbReference type="HAMAP" id="MF_00518">
    <property type="entry name" value="Deacylase_Dtd"/>
    <property type="match status" value="1"/>
</dbReference>
<dbReference type="STRING" id="548479.HMPREF0573_10429"/>
<dbReference type="EC" id="3.1.1.-" evidence="2"/>
<dbReference type="eggNOG" id="COG1490">
    <property type="taxonomic scope" value="Bacteria"/>
</dbReference>
<dbReference type="SUPFAM" id="SSF69500">
    <property type="entry name" value="DTD-like"/>
    <property type="match status" value="1"/>
</dbReference>
<keyword evidence="4" id="KW-1185">Reference proteome</keyword>
<dbReference type="GO" id="GO:0051500">
    <property type="term" value="F:D-tyrosyl-tRNA(Tyr) deacylase activity"/>
    <property type="evidence" value="ECO:0007669"/>
    <property type="project" value="TreeGrafter"/>
</dbReference>
<keyword evidence="2" id="KW-0694">RNA-binding</keyword>
<dbReference type="GO" id="GO:0005737">
    <property type="term" value="C:cytoplasm"/>
    <property type="evidence" value="ECO:0007669"/>
    <property type="project" value="UniProtKB-SubCell"/>
</dbReference>
<comment type="subcellular location">
    <subcellularLocation>
        <location evidence="2">Cytoplasm</location>
    </subcellularLocation>
</comment>
<comment type="catalytic activity">
    <reaction evidence="2">
        <text>glycyl-tRNA(Ala) + H2O = tRNA(Ala) + glycine + H(+)</text>
        <dbReference type="Rhea" id="RHEA:53744"/>
        <dbReference type="Rhea" id="RHEA-COMP:9657"/>
        <dbReference type="Rhea" id="RHEA-COMP:13640"/>
        <dbReference type="ChEBI" id="CHEBI:15377"/>
        <dbReference type="ChEBI" id="CHEBI:15378"/>
        <dbReference type="ChEBI" id="CHEBI:57305"/>
        <dbReference type="ChEBI" id="CHEBI:78442"/>
        <dbReference type="ChEBI" id="CHEBI:78522"/>
    </reaction>
</comment>
<organism evidence="3 4">
    <name type="scientific">Mobiluncus curtisii (strain ATCC 43063 / DSM 2711 / V125)</name>
    <name type="common">Falcivibrio vaginalis</name>
    <dbReference type="NCBI Taxonomy" id="548479"/>
    <lineage>
        <taxon>Bacteria</taxon>
        <taxon>Bacillati</taxon>
        <taxon>Actinomycetota</taxon>
        <taxon>Actinomycetes</taxon>
        <taxon>Actinomycetales</taxon>
        <taxon>Actinomycetaceae</taxon>
        <taxon>Mobiluncus</taxon>
    </lineage>
</organism>
<dbReference type="Pfam" id="PF02580">
    <property type="entry name" value="Tyr_Deacylase"/>
    <property type="match status" value="1"/>
</dbReference>
<dbReference type="GO" id="GO:0000049">
    <property type="term" value="F:tRNA binding"/>
    <property type="evidence" value="ECO:0007669"/>
    <property type="project" value="UniProtKB-UniRule"/>
</dbReference>
<accession>D6ZJ49</accession>
<keyword evidence="2" id="KW-0820">tRNA-binding</keyword>
<reference evidence="4" key="1">
    <citation type="submission" date="2010-03" db="EMBL/GenBank/DDBJ databases">
        <title>Complete sequence of Mobiluncus curtisii ATCC 43063.</title>
        <authorList>
            <person name="Muzny D."/>
            <person name="Qin X."/>
            <person name="Deng J."/>
            <person name="Jiang H."/>
            <person name="Liu Y."/>
            <person name="Qu J."/>
            <person name="Song X.-Z."/>
            <person name="Zhang L."/>
            <person name="Thornton R."/>
            <person name="Coyle M."/>
            <person name="Francisco L."/>
            <person name="Jackson L."/>
            <person name="Javaid M."/>
            <person name="Korchina V."/>
            <person name="Kovar C."/>
            <person name="Mata R."/>
            <person name="Mathew T."/>
            <person name="Ngo R."/>
            <person name="Nguyen L."/>
            <person name="Nguyen N."/>
            <person name="Okwuonu G."/>
            <person name="Ongeri F."/>
            <person name="Pham C."/>
            <person name="Simmons D."/>
            <person name="Wilczek-Boney K."/>
            <person name="Hale W."/>
            <person name="Jakkamsetti A."/>
            <person name="Pham P."/>
            <person name="Ruth R."/>
            <person name="San Lucas F."/>
            <person name="Warren J."/>
            <person name="Zhang J."/>
            <person name="Zhao Z."/>
            <person name="Zhou C."/>
            <person name="Zhu D."/>
            <person name="Lee S."/>
            <person name="Bess C."/>
            <person name="Blankenburg K."/>
            <person name="Forbes L."/>
            <person name="Fu Q."/>
            <person name="Gubbala S."/>
            <person name="Hirani K."/>
            <person name="Jayaseelan J.C."/>
            <person name="Lara F."/>
            <person name="Munidasa M."/>
            <person name="Palculict T."/>
            <person name="Patil S."/>
            <person name="Pu L.-L."/>
            <person name="Saada N."/>
            <person name="Tang L."/>
            <person name="Weissenberger G."/>
            <person name="Zhu Y."/>
            <person name="Hemphill L."/>
            <person name="Shang Y."/>
            <person name="Youmans B."/>
            <person name="Ayvaz T."/>
            <person name="Ross M."/>
            <person name="Santibanez J."/>
            <person name="Aqrawi P."/>
            <person name="Gross S."/>
            <person name="Joshi V."/>
            <person name="Fowler G."/>
            <person name="Nazareth L."/>
            <person name="Reid J."/>
            <person name="Worley K."/>
            <person name="Petrosino J."/>
            <person name="Highlander S."/>
            <person name="Gibbs R."/>
            <person name="Gibbs R."/>
        </authorList>
    </citation>
    <scope>NUCLEOTIDE SEQUENCE [LARGE SCALE GENOMIC DNA]</scope>
    <source>
        <strain evidence="4">ATCC 43063 / DSM 2711 / V125</strain>
    </source>
</reference>
<dbReference type="NCBIfam" id="TIGR00256">
    <property type="entry name" value="D-aminoacyl-tRNA deacylase"/>
    <property type="match status" value="1"/>
</dbReference>
<dbReference type="PANTHER" id="PTHR10472">
    <property type="entry name" value="D-TYROSYL-TRNA TYR DEACYLASE"/>
    <property type="match status" value="1"/>
</dbReference>
<comment type="subunit">
    <text evidence="2">Homodimer.</text>
</comment>
<feature type="short sequence motif" description="Gly-cisPro motif, important for rejection of L-amino acids" evidence="2">
    <location>
        <begin position="170"/>
        <end position="171"/>
    </location>
</feature>
<comment type="domain">
    <text evidence="2">A Gly-cisPro motif from one monomer fits into the active site of the other monomer to allow specific chiral rejection of L-amino acids.</text>
</comment>
<dbReference type="Gene3D" id="3.50.80.10">
    <property type="entry name" value="D-tyrosyl-tRNA(Tyr) deacylase"/>
    <property type="match status" value="1"/>
</dbReference>
<gene>
    <name evidence="2 3" type="primary">dtd</name>
    <name evidence="3" type="ordered locus">HMPREF0573_10429</name>
</gene>
<name>D6ZJ49_MOBCV</name>
<evidence type="ECO:0000256" key="1">
    <source>
        <dbReference type="ARBA" id="ARBA00009673"/>
    </source>
</evidence>
<evidence type="ECO:0000313" key="4">
    <source>
        <dbReference type="Proteomes" id="UP000006742"/>
    </source>
</evidence>
<keyword evidence="2" id="KW-0963">Cytoplasm</keyword>
<keyword evidence="2 3" id="KW-0378">Hydrolase</keyword>
<dbReference type="PANTHER" id="PTHR10472:SF5">
    <property type="entry name" value="D-AMINOACYL-TRNA DEACYLASE 1"/>
    <property type="match status" value="1"/>
</dbReference>
<dbReference type="GO" id="GO:0106026">
    <property type="term" value="F:Gly-tRNA(Ala) deacylase activity"/>
    <property type="evidence" value="ECO:0007669"/>
    <property type="project" value="UniProtKB-UniRule"/>
</dbReference>
<proteinExistence type="inferred from homology"/>
<comment type="catalytic activity">
    <reaction evidence="2">
        <text>a D-aminoacyl-tRNA + H2O = a tRNA + a D-alpha-amino acid + H(+)</text>
        <dbReference type="Rhea" id="RHEA:13953"/>
        <dbReference type="Rhea" id="RHEA-COMP:10123"/>
        <dbReference type="Rhea" id="RHEA-COMP:10124"/>
        <dbReference type="ChEBI" id="CHEBI:15377"/>
        <dbReference type="ChEBI" id="CHEBI:15378"/>
        <dbReference type="ChEBI" id="CHEBI:59871"/>
        <dbReference type="ChEBI" id="CHEBI:78442"/>
        <dbReference type="ChEBI" id="CHEBI:79333"/>
        <dbReference type="EC" id="3.1.1.96"/>
    </reaction>
</comment>
<dbReference type="GO" id="GO:0043908">
    <property type="term" value="F:Ser(Gly)-tRNA(Ala) hydrolase activity"/>
    <property type="evidence" value="ECO:0007669"/>
    <property type="project" value="UniProtKB-UniRule"/>
</dbReference>
<dbReference type="AlphaFoldDB" id="D6ZJ49"/>
<dbReference type="Proteomes" id="UP000006742">
    <property type="component" value="Chromosome"/>
</dbReference>
<dbReference type="EMBL" id="CP001992">
    <property type="protein sequence ID" value="ADI66748.1"/>
    <property type="molecule type" value="Genomic_DNA"/>
</dbReference>
<comment type="function">
    <text evidence="2">An aminoacyl-tRNA editing enzyme that deacylates mischarged D-aminoacyl-tRNAs. Also deacylates mischarged glycyl-tRNA(Ala), protecting cells against glycine mischarging by AlaRS. Acts via tRNA-based rather than protein-based catalysis; rejects L-amino acids rather than detecting D-amino acids in the active site. By recycling D-aminoacyl-tRNA to D-amino acids and free tRNA molecules, this enzyme counteracts the toxicity associated with the formation of D-aminoacyl-tRNA entities in vivo and helps enforce protein L-homochirality.</text>
</comment>
<evidence type="ECO:0000313" key="3">
    <source>
        <dbReference type="EMBL" id="ADI66748.1"/>
    </source>
</evidence>
<comment type="similarity">
    <text evidence="1 2">Belongs to the DTD family.</text>
</comment>
<sequence length="178" mass="18695">MNPEQTERDGDANRKGKSMRAVIQRVNGAKCVVNGEVTGEFTGPGLVVLLGVTHTDGDAQVEKMARKIANLRIFDAPGAYDAAGGSEKLSQARGAEASAVQLGLPVLLISQFTLYGDARKGNRPSWVAAAPGEVAQPLVDAVGAALQDQGMRVERGIFGADMKVSFTNDGPFTILLEV</sequence>
<dbReference type="GO" id="GO:0019478">
    <property type="term" value="P:D-amino acid catabolic process"/>
    <property type="evidence" value="ECO:0007669"/>
    <property type="project" value="UniProtKB-UniRule"/>
</dbReference>
<evidence type="ECO:0000256" key="2">
    <source>
        <dbReference type="HAMAP-Rule" id="MF_00518"/>
    </source>
</evidence>
<dbReference type="HOGENOM" id="CLU_076901_1_2_11"/>
<dbReference type="InterPro" id="IPR023509">
    <property type="entry name" value="DTD-like_sf"/>
</dbReference>
<protein>
    <recommendedName>
        <fullName evidence="2">D-aminoacyl-tRNA deacylase</fullName>
        <shortName evidence="2">DTD</shortName>
        <ecNumber evidence="2">3.1.1.96</ecNumber>
    </recommendedName>
    <alternativeName>
        <fullName evidence="2">Gly-tRNA(Ala) deacylase</fullName>
        <ecNumber evidence="2">3.1.1.-</ecNumber>
    </alternativeName>
</protein>
<dbReference type="EC" id="3.1.1.96" evidence="2"/>